<keyword evidence="4 6" id="KW-0521">NADP</keyword>
<comment type="function">
    <text evidence="6">Catalyzes the NADPH-dependent reduction of N-acetyl-5-glutamyl phosphate to yield N-acetyl-L-glutamate 5-semialdehyde.</text>
</comment>
<dbReference type="RefSeq" id="WP_105062103.1">
    <property type="nucleotide sequence ID" value="NZ_MSCJ01000003.1"/>
</dbReference>
<dbReference type="PROSITE" id="PS01224">
    <property type="entry name" value="ARGC"/>
    <property type="match status" value="1"/>
</dbReference>
<keyword evidence="3 6" id="KW-0028">Amino-acid biosynthesis</keyword>
<dbReference type="AlphaFoldDB" id="A0A2S7VJR5"/>
<feature type="active site" evidence="6 7">
    <location>
        <position position="115"/>
    </location>
</feature>
<dbReference type="InterPro" id="IPR050085">
    <property type="entry name" value="AGPR"/>
</dbReference>
<evidence type="ECO:0000256" key="5">
    <source>
        <dbReference type="ARBA" id="ARBA00023002"/>
    </source>
</evidence>
<dbReference type="Proteomes" id="UP000238730">
    <property type="component" value="Unassembled WGS sequence"/>
</dbReference>
<keyword evidence="5 6" id="KW-0560">Oxidoreductase</keyword>
<dbReference type="InterPro" id="IPR010136">
    <property type="entry name" value="AGPR_type-2"/>
</dbReference>
<dbReference type="InterPro" id="IPR023013">
    <property type="entry name" value="AGPR_AS"/>
</dbReference>
<dbReference type="CDD" id="cd23935">
    <property type="entry name" value="AGPR_2_C"/>
    <property type="match status" value="1"/>
</dbReference>
<evidence type="ECO:0000313" key="9">
    <source>
        <dbReference type="EMBL" id="PQJ62288.1"/>
    </source>
</evidence>
<keyword evidence="1 6" id="KW-0963">Cytoplasm</keyword>
<evidence type="ECO:0000256" key="2">
    <source>
        <dbReference type="ARBA" id="ARBA00022571"/>
    </source>
</evidence>
<dbReference type="UniPathway" id="UPA00068">
    <property type="reaction ID" value="UER00108"/>
</dbReference>
<dbReference type="CDD" id="cd17896">
    <property type="entry name" value="AGPR_2_N"/>
    <property type="match status" value="1"/>
</dbReference>
<dbReference type="PANTHER" id="PTHR32338:SF10">
    <property type="entry name" value="N-ACETYL-GAMMA-GLUTAMYL-PHOSPHATE REDUCTASE, CHLOROPLASTIC-RELATED"/>
    <property type="match status" value="1"/>
</dbReference>
<dbReference type="HAMAP" id="MF_01110">
    <property type="entry name" value="ArgC_type2"/>
    <property type="match status" value="1"/>
</dbReference>
<dbReference type="InterPro" id="IPR000534">
    <property type="entry name" value="Semialdehyde_DH_NAD-bd"/>
</dbReference>
<protein>
    <recommendedName>
        <fullName evidence="6">N-acetyl-gamma-glutamyl-phosphate reductase</fullName>
        <shortName evidence="6">AGPR</shortName>
        <ecNumber evidence="6">1.2.1.38</ecNumber>
    </recommendedName>
    <alternativeName>
        <fullName evidence="6">N-acetyl-glutamate semialdehyde dehydrogenase</fullName>
        <shortName evidence="6">NAGSA dehydrogenase</shortName>
    </alternativeName>
</protein>
<dbReference type="GO" id="GO:0006526">
    <property type="term" value="P:L-arginine biosynthetic process"/>
    <property type="evidence" value="ECO:0007669"/>
    <property type="project" value="UniProtKB-UniRule"/>
</dbReference>
<dbReference type="GO" id="GO:0003942">
    <property type="term" value="F:N-acetyl-gamma-glutamyl-phosphate reductase activity"/>
    <property type="evidence" value="ECO:0007669"/>
    <property type="project" value="UniProtKB-UniRule"/>
</dbReference>
<feature type="domain" description="Semialdehyde dehydrogenase NAD-binding" evidence="8">
    <location>
        <begin position="3"/>
        <end position="104"/>
    </location>
</feature>
<dbReference type="OrthoDB" id="9801289at2"/>
<evidence type="ECO:0000256" key="7">
    <source>
        <dbReference type="PROSITE-ProRule" id="PRU10010"/>
    </source>
</evidence>
<evidence type="ECO:0000313" key="10">
    <source>
        <dbReference type="Proteomes" id="UP000238730"/>
    </source>
</evidence>
<comment type="similarity">
    <text evidence="6">Belongs to the NAGSA dehydrogenase family. Type 2 subfamily.</text>
</comment>
<dbReference type="Gene3D" id="3.30.360.10">
    <property type="entry name" value="Dihydrodipicolinate Reductase, domain 2"/>
    <property type="match status" value="1"/>
</dbReference>
<dbReference type="Pfam" id="PF01118">
    <property type="entry name" value="Semialdhyde_dh"/>
    <property type="match status" value="1"/>
</dbReference>
<comment type="subcellular location">
    <subcellularLocation>
        <location evidence="6">Cytoplasm</location>
    </subcellularLocation>
</comment>
<evidence type="ECO:0000256" key="1">
    <source>
        <dbReference type="ARBA" id="ARBA00022490"/>
    </source>
</evidence>
<organism evidence="9 10">
    <name type="scientific">Photobacterium angustum</name>
    <dbReference type="NCBI Taxonomy" id="661"/>
    <lineage>
        <taxon>Bacteria</taxon>
        <taxon>Pseudomonadati</taxon>
        <taxon>Pseudomonadota</taxon>
        <taxon>Gammaproteobacteria</taxon>
        <taxon>Vibrionales</taxon>
        <taxon>Vibrionaceae</taxon>
        <taxon>Photobacterium</taxon>
    </lineage>
</organism>
<comment type="pathway">
    <text evidence="6">Amino-acid biosynthesis; L-arginine biosynthesis; N(2)-acetyl-L-ornithine from L-glutamate: step 3/4.</text>
</comment>
<reference evidence="9 10" key="1">
    <citation type="submission" date="2016-12" db="EMBL/GenBank/DDBJ databases">
        <title>Diversity of luminous bacteria.</title>
        <authorList>
            <person name="Yoshizawa S."/>
            <person name="Kogure K."/>
        </authorList>
    </citation>
    <scope>NUCLEOTIDE SEQUENCE [LARGE SCALE GENOMIC DNA]</scope>
    <source>
        <strain evidence="9 10">LC1-200</strain>
    </source>
</reference>
<accession>A0A2S7VJR5</accession>
<dbReference type="InterPro" id="IPR058924">
    <property type="entry name" value="AGPR_dimerisation_dom"/>
</dbReference>
<dbReference type="NCBIfam" id="TIGR01851">
    <property type="entry name" value="argC_other"/>
    <property type="match status" value="1"/>
</dbReference>
<dbReference type="GO" id="GO:0005737">
    <property type="term" value="C:cytoplasm"/>
    <property type="evidence" value="ECO:0007669"/>
    <property type="project" value="UniProtKB-SubCell"/>
</dbReference>
<sequence>MNKIFIDGQVGTTGLQIHSRLKYRTDIEIIEIDNKYRKDASVRKEVINSSDVVILCLPDEAAKESVSLIDSHNVRVLDASSAHRVSEGWTYGLPELSKNQTLNISSAQRVSNPGCYPTGAVLLLNPLISTGLLDGNYPYSVNAVSGYTGGGRDAINRFEDSTRSDYISSTSRRYALHHEHKHIKEMQEYSGLGQKPIFQPAYGSYRQGIVLQIPIHLNAHKTGLTDDILRQTLLSYYADSAFIKVLNKSETLNIEGLDPEIHNNTNNITLAVFSPEGTDHVVLAAIYDNLGKGASGAAVQNLEIMLNLVPSDGKVLALD</sequence>
<dbReference type="Gene3D" id="3.40.50.720">
    <property type="entry name" value="NAD(P)-binding Rossmann-like Domain"/>
    <property type="match status" value="1"/>
</dbReference>
<dbReference type="SMART" id="SM00859">
    <property type="entry name" value="Semialdhyde_dh"/>
    <property type="match status" value="1"/>
</dbReference>
<name>A0A2S7VJR5_PHOAN</name>
<dbReference type="PANTHER" id="PTHR32338">
    <property type="entry name" value="N-ACETYL-GAMMA-GLUTAMYL-PHOSPHATE REDUCTASE, CHLOROPLASTIC-RELATED-RELATED"/>
    <property type="match status" value="1"/>
</dbReference>
<evidence type="ECO:0000256" key="6">
    <source>
        <dbReference type="HAMAP-Rule" id="MF_01110"/>
    </source>
</evidence>
<keyword evidence="2 6" id="KW-0055">Arginine biosynthesis</keyword>
<gene>
    <name evidence="6" type="primary">argC</name>
    <name evidence="9" type="ORF">BTO08_18790</name>
</gene>
<dbReference type="SUPFAM" id="SSF55347">
    <property type="entry name" value="Glyceraldehyde-3-phosphate dehydrogenase-like, C-terminal domain"/>
    <property type="match status" value="1"/>
</dbReference>
<comment type="caution">
    <text evidence="9">The sequence shown here is derived from an EMBL/GenBank/DDBJ whole genome shotgun (WGS) entry which is preliminary data.</text>
</comment>
<dbReference type="EC" id="1.2.1.38" evidence="6"/>
<dbReference type="SUPFAM" id="SSF51735">
    <property type="entry name" value="NAD(P)-binding Rossmann-fold domains"/>
    <property type="match status" value="1"/>
</dbReference>
<dbReference type="InterPro" id="IPR036291">
    <property type="entry name" value="NAD(P)-bd_dom_sf"/>
</dbReference>
<dbReference type="Pfam" id="PF22698">
    <property type="entry name" value="Semialdhyde_dhC_1"/>
    <property type="match status" value="1"/>
</dbReference>
<comment type="catalytic activity">
    <reaction evidence="6">
        <text>N-acetyl-L-glutamate 5-semialdehyde + phosphate + NADP(+) = N-acetyl-L-glutamyl 5-phosphate + NADPH + H(+)</text>
        <dbReference type="Rhea" id="RHEA:21588"/>
        <dbReference type="ChEBI" id="CHEBI:15378"/>
        <dbReference type="ChEBI" id="CHEBI:29123"/>
        <dbReference type="ChEBI" id="CHEBI:43474"/>
        <dbReference type="ChEBI" id="CHEBI:57783"/>
        <dbReference type="ChEBI" id="CHEBI:57936"/>
        <dbReference type="ChEBI" id="CHEBI:58349"/>
        <dbReference type="EC" id="1.2.1.38"/>
    </reaction>
</comment>
<dbReference type="GO" id="GO:0051287">
    <property type="term" value="F:NAD binding"/>
    <property type="evidence" value="ECO:0007669"/>
    <property type="project" value="InterPro"/>
</dbReference>
<proteinExistence type="inferred from homology"/>
<dbReference type="EMBL" id="MSCJ01000003">
    <property type="protein sequence ID" value="PQJ62288.1"/>
    <property type="molecule type" value="Genomic_DNA"/>
</dbReference>
<evidence type="ECO:0000256" key="4">
    <source>
        <dbReference type="ARBA" id="ARBA00022857"/>
    </source>
</evidence>
<evidence type="ECO:0000256" key="3">
    <source>
        <dbReference type="ARBA" id="ARBA00022605"/>
    </source>
</evidence>
<evidence type="ECO:0000259" key="8">
    <source>
        <dbReference type="SMART" id="SM00859"/>
    </source>
</evidence>